<gene>
    <name evidence="1" type="ORF">J2S10_005317</name>
</gene>
<dbReference type="Proteomes" id="UP001224122">
    <property type="component" value="Unassembled WGS sequence"/>
</dbReference>
<accession>A0ABT9Y2P8</accession>
<evidence type="ECO:0000313" key="1">
    <source>
        <dbReference type="EMBL" id="MDQ0202088.1"/>
    </source>
</evidence>
<keyword evidence="2" id="KW-1185">Reference proteome</keyword>
<dbReference type="EMBL" id="JAUSTW010000016">
    <property type="protein sequence ID" value="MDQ0202088.1"/>
    <property type="molecule type" value="Genomic_DNA"/>
</dbReference>
<dbReference type="RefSeq" id="WP_307413964.1">
    <property type="nucleotide sequence ID" value="NZ_JAUSTW010000016.1"/>
</dbReference>
<organism evidence="1 2">
    <name type="scientific">Neobacillus ginsengisoli</name>
    <dbReference type="NCBI Taxonomy" id="904295"/>
    <lineage>
        <taxon>Bacteria</taxon>
        <taxon>Bacillati</taxon>
        <taxon>Bacillota</taxon>
        <taxon>Bacilli</taxon>
        <taxon>Bacillales</taxon>
        <taxon>Bacillaceae</taxon>
        <taxon>Neobacillus</taxon>
    </lineage>
</organism>
<sequence length="68" mass="7664">MVELIKKIAVGKDITGIPGTRKLERLEENIGAVDFELTTEELSDLNNALSKIKVWEIDILQVLITQKE</sequence>
<evidence type="ECO:0000313" key="2">
    <source>
        <dbReference type="Proteomes" id="UP001224122"/>
    </source>
</evidence>
<dbReference type="SUPFAM" id="SSF51430">
    <property type="entry name" value="NAD(P)-linked oxidoreductase"/>
    <property type="match status" value="1"/>
</dbReference>
<reference evidence="1 2" key="1">
    <citation type="submission" date="2023-07" db="EMBL/GenBank/DDBJ databases">
        <title>Genomic Encyclopedia of Type Strains, Phase IV (KMG-IV): sequencing the most valuable type-strain genomes for metagenomic binning, comparative biology and taxonomic classification.</title>
        <authorList>
            <person name="Goeker M."/>
        </authorList>
    </citation>
    <scope>NUCLEOTIDE SEQUENCE [LARGE SCALE GENOMIC DNA]</scope>
    <source>
        <strain evidence="1 2">DSM 27594</strain>
    </source>
</reference>
<name>A0ABT9Y2P8_9BACI</name>
<dbReference type="Gene3D" id="3.20.20.100">
    <property type="entry name" value="NADP-dependent oxidoreductase domain"/>
    <property type="match status" value="1"/>
</dbReference>
<proteinExistence type="predicted"/>
<protein>
    <submittedName>
        <fullName evidence="1">Aryl-alcohol dehydrogenase-like predicted oxidoreductase</fullName>
    </submittedName>
</protein>
<dbReference type="InterPro" id="IPR036812">
    <property type="entry name" value="NAD(P)_OxRdtase_dom_sf"/>
</dbReference>
<comment type="caution">
    <text evidence="1">The sequence shown here is derived from an EMBL/GenBank/DDBJ whole genome shotgun (WGS) entry which is preliminary data.</text>
</comment>